<protein>
    <submittedName>
        <fullName evidence="1">Uncharacterized protein</fullName>
    </submittedName>
</protein>
<accession>A0A9Q0KPW5</accession>
<proteinExistence type="predicted"/>
<dbReference type="AlphaFoldDB" id="A0A9Q0KPW5"/>
<sequence length="99" mass="10667">MLKKNLAISGAIFLDDPIGFSTESFQDLVVVAVLWKLEVALSSEPRINLSSHCPSPLSPLASTYEIALKSAAWFYLIDQVPAFEDGNLKLLGGTNTIAS</sequence>
<name>A0A9Q0KPW5_9MAGN</name>
<reference evidence="1" key="1">
    <citation type="journal article" date="2023" name="Plant J.">
        <title>The genome of the king protea, Protea cynaroides.</title>
        <authorList>
            <person name="Chang J."/>
            <person name="Duong T.A."/>
            <person name="Schoeman C."/>
            <person name="Ma X."/>
            <person name="Roodt D."/>
            <person name="Barker N."/>
            <person name="Li Z."/>
            <person name="Van de Peer Y."/>
            <person name="Mizrachi E."/>
        </authorList>
    </citation>
    <scope>NUCLEOTIDE SEQUENCE</scope>
    <source>
        <tissue evidence="1">Young leaves</tissue>
    </source>
</reference>
<dbReference type="Proteomes" id="UP001141806">
    <property type="component" value="Unassembled WGS sequence"/>
</dbReference>
<dbReference type="EMBL" id="JAMYWD010000004">
    <property type="protein sequence ID" value="KAJ4974091.1"/>
    <property type="molecule type" value="Genomic_DNA"/>
</dbReference>
<evidence type="ECO:0000313" key="2">
    <source>
        <dbReference type="Proteomes" id="UP001141806"/>
    </source>
</evidence>
<gene>
    <name evidence="1" type="ORF">NE237_007265</name>
</gene>
<comment type="caution">
    <text evidence="1">The sequence shown here is derived from an EMBL/GenBank/DDBJ whole genome shotgun (WGS) entry which is preliminary data.</text>
</comment>
<keyword evidence="2" id="KW-1185">Reference proteome</keyword>
<organism evidence="1 2">
    <name type="scientific">Protea cynaroides</name>
    <dbReference type="NCBI Taxonomy" id="273540"/>
    <lineage>
        <taxon>Eukaryota</taxon>
        <taxon>Viridiplantae</taxon>
        <taxon>Streptophyta</taxon>
        <taxon>Embryophyta</taxon>
        <taxon>Tracheophyta</taxon>
        <taxon>Spermatophyta</taxon>
        <taxon>Magnoliopsida</taxon>
        <taxon>Proteales</taxon>
        <taxon>Proteaceae</taxon>
        <taxon>Protea</taxon>
    </lineage>
</organism>
<evidence type="ECO:0000313" key="1">
    <source>
        <dbReference type="EMBL" id="KAJ4974091.1"/>
    </source>
</evidence>